<keyword evidence="4 7" id="KW-1133">Transmembrane helix</keyword>
<feature type="region of interest" description="Disordered" evidence="6">
    <location>
        <begin position="305"/>
        <end position="342"/>
    </location>
</feature>
<feature type="transmembrane region" description="Helical" evidence="7">
    <location>
        <begin position="235"/>
        <end position="259"/>
    </location>
</feature>
<comment type="subcellular location">
    <subcellularLocation>
        <location evidence="1">Cell membrane</location>
        <topology evidence="1">Multi-pass membrane protein</topology>
    </subcellularLocation>
</comment>
<dbReference type="RefSeq" id="WP_344280321.1">
    <property type="nucleotide sequence ID" value="NZ_BAAAKV010000046.1"/>
</dbReference>
<feature type="transmembrane region" description="Helical" evidence="7">
    <location>
        <begin position="115"/>
        <end position="137"/>
    </location>
</feature>
<sequence length="342" mass="35601">MSAEEHGRGGPSRSRGGEPAERGPGVRRHRSRLSGALLRTPVALWRDDAADRAAALTYYAVLAIFPALLVTVCCIGLAGPGASGKLVGQVAALVPGESRALVHSTLAEMADQRSAAWLLVSFGTAGAVWSSSSYLGVFRRGLHAMHGAVDHRPPWRTVPRIALAACALLALLVTSAFTLVLTSEAASALGKALGMGSAVSLVWKGLKWPLLLGLAAVLVLIVFRTGPPGTRRLRRALPGGVLAVALWLLTSAGFTFYTAHAGTYSRLYGSLAGVIVFLVWLWVTNLSLLAGAQFNAELARARVRHEGDPHTGPVPVPAPGSGRSGGTPRSDVPVAGPAERTS</sequence>
<dbReference type="PIRSF" id="PIRSF035875">
    <property type="entry name" value="RNase_BN"/>
    <property type="match status" value="1"/>
</dbReference>
<name>A0ABN1V2P0_9ACTN</name>
<evidence type="ECO:0000256" key="7">
    <source>
        <dbReference type="SAM" id="Phobius"/>
    </source>
</evidence>
<dbReference type="InterPro" id="IPR017039">
    <property type="entry name" value="Virul_fac_BrkB"/>
</dbReference>
<evidence type="ECO:0000313" key="9">
    <source>
        <dbReference type="Proteomes" id="UP001501371"/>
    </source>
</evidence>
<proteinExistence type="predicted"/>
<feature type="transmembrane region" description="Helical" evidence="7">
    <location>
        <begin position="158"/>
        <end position="181"/>
    </location>
</feature>
<evidence type="ECO:0000256" key="1">
    <source>
        <dbReference type="ARBA" id="ARBA00004651"/>
    </source>
</evidence>
<evidence type="ECO:0000256" key="6">
    <source>
        <dbReference type="SAM" id="MobiDB-lite"/>
    </source>
</evidence>
<dbReference type="EMBL" id="BAAAKV010000046">
    <property type="protein sequence ID" value="GAA1184598.1"/>
    <property type="molecule type" value="Genomic_DNA"/>
</dbReference>
<gene>
    <name evidence="8" type="ORF">GCM10009654_47740</name>
</gene>
<keyword evidence="5 7" id="KW-0472">Membrane</keyword>
<evidence type="ECO:0000256" key="3">
    <source>
        <dbReference type="ARBA" id="ARBA00022692"/>
    </source>
</evidence>
<feature type="region of interest" description="Disordered" evidence="6">
    <location>
        <begin position="1"/>
        <end position="30"/>
    </location>
</feature>
<dbReference type="PANTHER" id="PTHR30213">
    <property type="entry name" value="INNER MEMBRANE PROTEIN YHJD"/>
    <property type="match status" value="1"/>
</dbReference>
<keyword evidence="9" id="KW-1185">Reference proteome</keyword>
<reference evidence="8 9" key="1">
    <citation type="journal article" date="2019" name="Int. J. Syst. Evol. Microbiol.">
        <title>The Global Catalogue of Microorganisms (GCM) 10K type strain sequencing project: providing services to taxonomists for standard genome sequencing and annotation.</title>
        <authorList>
            <consortium name="The Broad Institute Genomics Platform"/>
            <consortium name="The Broad Institute Genome Sequencing Center for Infectious Disease"/>
            <person name="Wu L."/>
            <person name="Ma J."/>
        </authorList>
    </citation>
    <scope>NUCLEOTIDE SEQUENCE [LARGE SCALE GENOMIC DNA]</scope>
    <source>
        <strain evidence="8 9">JCM 12696</strain>
    </source>
</reference>
<dbReference type="PANTHER" id="PTHR30213:SF0">
    <property type="entry name" value="UPF0761 MEMBRANE PROTEIN YIHY"/>
    <property type="match status" value="1"/>
</dbReference>
<feature type="transmembrane region" description="Helical" evidence="7">
    <location>
        <begin position="201"/>
        <end position="223"/>
    </location>
</feature>
<feature type="transmembrane region" description="Helical" evidence="7">
    <location>
        <begin position="271"/>
        <end position="292"/>
    </location>
</feature>
<keyword evidence="3 7" id="KW-0812">Transmembrane</keyword>
<dbReference type="NCBIfam" id="TIGR00765">
    <property type="entry name" value="yihY_not_rbn"/>
    <property type="match status" value="1"/>
</dbReference>
<keyword evidence="2" id="KW-1003">Cell membrane</keyword>
<protein>
    <submittedName>
        <fullName evidence="8">YihY/virulence factor BrkB family protein</fullName>
    </submittedName>
</protein>
<comment type="caution">
    <text evidence="8">The sequence shown here is derived from an EMBL/GenBank/DDBJ whole genome shotgun (WGS) entry which is preliminary data.</text>
</comment>
<evidence type="ECO:0000256" key="4">
    <source>
        <dbReference type="ARBA" id="ARBA00022989"/>
    </source>
</evidence>
<dbReference type="Pfam" id="PF03631">
    <property type="entry name" value="Virul_fac_BrkB"/>
    <property type="match status" value="1"/>
</dbReference>
<evidence type="ECO:0000256" key="5">
    <source>
        <dbReference type="ARBA" id="ARBA00023136"/>
    </source>
</evidence>
<evidence type="ECO:0000313" key="8">
    <source>
        <dbReference type="EMBL" id="GAA1184598.1"/>
    </source>
</evidence>
<feature type="transmembrane region" description="Helical" evidence="7">
    <location>
        <begin position="56"/>
        <end position="78"/>
    </location>
</feature>
<accession>A0ABN1V2P0</accession>
<organism evidence="8 9">
    <name type="scientific">Streptomyces hebeiensis</name>
    <dbReference type="NCBI Taxonomy" id="229486"/>
    <lineage>
        <taxon>Bacteria</taxon>
        <taxon>Bacillati</taxon>
        <taxon>Actinomycetota</taxon>
        <taxon>Actinomycetes</taxon>
        <taxon>Kitasatosporales</taxon>
        <taxon>Streptomycetaceae</taxon>
        <taxon>Streptomyces</taxon>
    </lineage>
</organism>
<evidence type="ECO:0000256" key="2">
    <source>
        <dbReference type="ARBA" id="ARBA00022475"/>
    </source>
</evidence>
<dbReference type="Proteomes" id="UP001501371">
    <property type="component" value="Unassembled WGS sequence"/>
</dbReference>